<name>A0A1S3X8M1_TOBAC</name>
<accession>A0A1S3X8M1</accession>
<dbReference type="PANTHER" id="PTHR47100:SF5">
    <property type="entry name" value="DUAL SPECIFICITY PROTEIN PHOSPHATASE PHS1"/>
    <property type="match status" value="1"/>
</dbReference>
<protein>
    <submittedName>
        <fullName evidence="2">Dual specificity protein phosphatase PHS1-like</fullName>
    </submittedName>
</protein>
<feature type="region of interest" description="Disordered" evidence="1">
    <location>
        <begin position="1"/>
        <end position="30"/>
    </location>
</feature>
<dbReference type="KEGG" id="nta:107762514"/>
<dbReference type="InterPro" id="IPR035010">
    <property type="entry name" value="PHS1"/>
</dbReference>
<dbReference type="AlphaFoldDB" id="A0A1S3X8M1"/>
<evidence type="ECO:0000256" key="1">
    <source>
        <dbReference type="SAM" id="MobiDB-lite"/>
    </source>
</evidence>
<proteinExistence type="predicted"/>
<sequence>MTNEYQQQDMYSLQKEEEKDSFELGSEEPEAPLPLTVTSRVLYMLGDITAGPAYRFAQWLELVRKRSSNYRSSGFPHRIPRAHSMPLSLSTTLRVGFRQCNSLLQI</sequence>
<reference evidence="2" key="1">
    <citation type="submission" date="2025-08" db="UniProtKB">
        <authorList>
            <consortium name="RefSeq"/>
        </authorList>
    </citation>
    <scope>IDENTIFICATION</scope>
</reference>
<dbReference type="GO" id="GO:0009737">
    <property type="term" value="P:response to abscisic acid"/>
    <property type="evidence" value="ECO:0007669"/>
    <property type="project" value="InterPro"/>
</dbReference>
<gene>
    <name evidence="2" type="primary">LOC107762514</name>
</gene>
<dbReference type="GO" id="GO:0004721">
    <property type="term" value="F:phosphoprotein phosphatase activity"/>
    <property type="evidence" value="ECO:0007669"/>
    <property type="project" value="InterPro"/>
</dbReference>
<dbReference type="RefSeq" id="XP_016436360.1">
    <property type="nucleotide sequence ID" value="XM_016580874.1"/>
</dbReference>
<dbReference type="GO" id="GO:0043622">
    <property type="term" value="P:cortical microtubule organization"/>
    <property type="evidence" value="ECO:0007669"/>
    <property type="project" value="InterPro"/>
</dbReference>
<dbReference type="PANTHER" id="PTHR47100">
    <property type="entry name" value="DUAL SPECIFICITY PROTEIN PHOSPHATASE PHS1"/>
    <property type="match status" value="1"/>
</dbReference>
<dbReference type="PaxDb" id="4097-A0A1S3X8M1"/>
<dbReference type="OrthoDB" id="10252009at2759"/>
<evidence type="ECO:0000313" key="2">
    <source>
        <dbReference type="RefSeq" id="XP_016436360.1"/>
    </source>
</evidence>
<feature type="compositionally biased region" description="Polar residues" evidence="1">
    <location>
        <begin position="1"/>
        <end position="11"/>
    </location>
</feature>
<dbReference type="STRING" id="4097.A0A1S3X8M1"/>
<organism evidence="2">
    <name type="scientific">Nicotiana tabacum</name>
    <name type="common">Common tobacco</name>
    <dbReference type="NCBI Taxonomy" id="4097"/>
    <lineage>
        <taxon>Eukaryota</taxon>
        <taxon>Viridiplantae</taxon>
        <taxon>Streptophyta</taxon>
        <taxon>Embryophyta</taxon>
        <taxon>Tracheophyta</taxon>
        <taxon>Spermatophyta</taxon>
        <taxon>Magnoliopsida</taxon>
        <taxon>eudicotyledons</taxon>
        <taxon>Gunneridae</taxon>
        <taxon>Pentapetalae</taxon>
        <taxon>asterids</taxon>
        <taxon>lamiids</taxon>
        <taxon>Solanales</taxon>
        <taxon>Solanaceae</taxon>
        <taxon>Nicotianoideae</taxon>
        <taxon>Nicotianeae</taxon>
        <taxon>Nicotiana</taxon>
    </lineage>
</organism>